<dbReference type="EMBL" id="CP001778">
    <property type="protein sequence ID" value="ADD45092.1"/>
    <property type="molecule type" value="Genomic_DNA"/>
</dbReference>
<dbReference type="Proteomes" id="UP000000844">
    <property type="component" value="Chromosome"/>
</dbReference>
<dbReference type="KEGG" id="sna:Snas_5460"/>
<proteinExistence type="predicted"/>
<accession>D3PVX1</accession>
<dbReference type="STRING" id="446470.Snas_5460"/>
<name>D3PVX1_STANL</name>
<protein>
    <submittedName>
        <fullName evidence="2">Uncharacterized protein</fullName>
    </submittedName>
</protein>
<dbReference type="RefSeq" id="WP_013020663.1">
    <property type="nucleotide sequence ID" value="NC_013947.1"/>
</dbReference>
<dbReference type="AlphaFoldDB" id="D3PVX1"/>
<keyword evidence="1" id="KW-0472">Membrane</keyword>
<evidence type="ECO:0000256" key="1">
    <source>
        <dbReference type="SAM" id="Phobius"/>
    </source>
</evidence>
<dbReference type="HOGENOM" id="CLU_1748533_0_0_11"/>
<evidence type="ECO:0000313" key="2">
    <source>
        <dbReference type="EMBL" id="ADD45092.1"/>
    </source>
</evidence>
<gene>
    <name evidence="2" type="ordered locus">Snas_5460</name>
</gene>
<keyword evidence="3" id="KW-1185">Reference proteome</keyword>
<dbReference type="OrthoDB" id="3629791at2"/>
<evidence type="ECO:0000313" key="3">
    <source>
        <dbReference type="Proteomes" id="UP000000844"/>
    </source>
</evidence>
<organism evidence="2 3">
    <name type="scientific">Stackebrandtia nassauensis (strain DSM 44728 / CIP 108903 / NRRL B-16338 / NBRC 102104 / LLR-40K-21)</name>
    <dbReference type="NCBI Taxonomy" id="446470"/>
    <lineage>
        <taxon>Bacteria</taxon>
        <taxon>Bacillati</taxon>
        <taxon>Actinomycetota</taxon>
        <taxon>Actinomycetes</taxon>
        <taxon>Glycomycetales</taxon>
        <taxon>Glycomycetaceae</taxon>
        <taxon>Stackebrandtia</taxon>
    </lineage>
</organism>
<keyword evidence="1" id="KW-1133">Transmembrane helix</keyword>
<reference evidence="2 3" key="1">
    <citation type="journal article" date="2009" name="Stand. Genomic Sci.">
        <title>Complete genome sequence of Stackebrandtia nassauensis type strain (LLR-40K-21).</title>
        <authorList>
            <person name="Munk C."/>
            <person name="Lapidus A."/>
            <person name="Copeland A."/>
            <person name="Jando M."/>
            <person name="Mayilraj S."/>
            <person name="Glavina Del Rio T."/>
            <person name="Nolan M."/>
            <person name="Chen F."/>
            <person name="Lucas S."/>
            <person name="Tice H."/>
            <person name="Cheng J.F."/>
            <person name="Han C."/>
            <person name="Detter J.C."/>
            <person name="Bruce D."/>
            <person name="Goodwin L."/>
            <person name="Chain P."/>
            <person name="Pitluck S."/>
            <person name="Goker M."/>
            <person name="Ovchinikova G."/>
            <person name="Pati A."/>
            <person name="Ivanova N."/>
            <person name="Mavromatis K."/>
            <person name="Chen A."/>
            <person name="Palaniappan K."/>
            <person name="Land M."/>
            <person name="Hauser L."/>
            <person name="Chang Y.J."/>
            <person name="Jeffries C.D."/>
            <person name="Bristow J."/>
            <person name="Eisen J.A."/>
            <person name="Markowitz V."/>
            <person name="Hugenholtz P."/>
            <person name="Kyrpides N.C."/>
            <person name="Klenk H.P."/>
        </authorList>
    </citation>
    <scope>NUCLEOTIDE SEQUENCE [LARGE SCALE GENOMIC DNA]</scope>
    <source>
        <strain evidence="3">DSM 44728 / CIP 108903 / NRRL B-16338 / NBRC 102104 / LLR-40K-21</strain>
    </source>
</reference>
<dbReference type="Pfam" id="PF19873">
    <property type="entry name" value="DUF6346"/>
    <property type="match status" value="1"/>
</dbReference>
<feature type="transmembrane region" description="Helical" evidence="1">
    <location>
        <begin position="122"/>
        <end position="142"/>
    </location>
</feature>
<dbReference type="InterPro" id="IPR045927">
    <property type="entry name" value="DUF6346"/>
</dbReference>
<sequence length="149" mass="15732">MSSNRRGPSAFLLLLVGIAALATGWTAMNYRGGVSDKEDLSNRDKATATVVGCEQDGPVSVSGVGYWWNCDVDITTKDGETTRQSLPGSRFEPADKGKKFEMVAGGFGASSWVRTDVPANNLATTITAAGLLVGVGCLVVGLHRLVKRR</sequence>
<keyword evidence="1" id="KW-0812">Transmembrane</keyword>